<dbReference type="OrthoDB" id="3660917at2759"/>
<evidence type="ECO:0000256" key="1">
    <source>
        <dbReference type="SAM" id="MobiDB-lite"/>
    </source>
</evidence>
<keyword evidence="3" id="KW-1185">Reference proteome</keyword>
<sequence length="173" mass="19748">MHPTQDQSTLPNSSFEQGKCIRREEDYPPDQQELSQILRDMRQALDPMGITSLGADGVFRYLTADRDVIDAVGLRPGLIKALLDRMPFSQDAEDKFRGVDGTLVPREQWFNPDKGLLPPPLPEEKREQVRKRMAEGGEDFLKRFNDPNRPRCPLVLRSNYNLDPKEEAAAVRS</sequence>
<proteinExistence type="predicted"/>
<dbReference type="Proteomes" id="UP001043456">
    <property type="component" value="Unassembled WGS sequence"/>
</dbReference>
<comment type="caution">
    <text evidence="2">The sequence shown here is derived from an EMBL/GenBank/DDBJ whole genome shotgun (WGS) entry which is preliminary data.</text>
</comment>
<dbReference type="AlphaFoldDB" id="A0A9P3B7G9"/>
<dbReference type="GeneID" id="67002292"/>
<accession>A0A9P3B7G9</accession>
<reference evidence="2 3" key="1">
    <citation type="submission" date="2018-10" db="EMBL/GenBank/DDBJ databases">
        <title>Pan-genome distribution and transcriptional activeness of fungal secondary metabolism genes in Aspergillus section Fumigati.</title>
        <authorList>
            <person name="Takahashi H."/>
            <person name="Umemura M."/>
            <person name="Ninomiya A."/>
            <person name="Kusuya Y."/>
            <person name="Urayama S."/>
            <person name="Shimizu M."/>
            <person name="Watanabe A."/>
            <person name="Kamei K."/>
            <person name="Yaguchi T."/>
            <person name="Hagiwara D."/>
        </authorList>
    </citation>
    <scope>NUCLEOTIDE SEQUENCE [LARGE SCALE GENOMIC DNA]</scope>
    <source>
        <strain evidence="2 3">IFM 55266</strain>
    </source>
</reference>
<protein>
    <submittedName>
        <fullName evidence="2">Uncharacterized protein</fullName>
    </submittedName>
</protein>
<evidence type="ECO:0000313" key="2">
    <source>
        <dbReference type="EMBL" id="GIJ84829.1"/>
    </source>
</evidence>
<organism evidence="2 3">
    <name type="scientific">Aspergillus pseudoviridinutans</name>
    <dbReference type="NCBI Taxonomy" id="1517512"/>
    <lineage>
        <taxon>Eukaryota</taxon>
        <taxon>Fungi</taxon>
        <taxon>Dikarya</taxon>
        <taxon>Ascomycota</taxon>
        <taxon>Pezizomycotina</taxon>
        <taxon>Eurotiomycetes</taxon>
        <taxon>Eurotiomycetidae</taxon>
        <taxon>Eurotiales</taxon>
        <taxon>Aspergillaceae</taxon>
        <taxon>Aspergillus</taxon>
        <taxon>Aspergillus subgen. Fumigati</taxon>
    </lineage>
</organism>
<dbReference type="RefSeq" id="XP_043155576.1">
    <property type="nucleotide sequence ID" value="XM_043299641.1"/>
</dbReference>
<feature type="region of interest" description="Disordered" evidence="1">
    <location>
        <begin position="1"/>
        <end position="31"/>
    </location>
</feature>
<name>A0A9P3B7G9_9EURO</name>
<dbReference type="EMBL" id="BHVY01000002">
    <property type="protein sequence ID" value="GIJ84829.1"/>
    <property type="molecule type" value="Genomic_DNA"/>
</dbReference>
<feature type="compositionally biased region" description="Polar residues" evidence="1">
    <location>
        <begin position="1"/>
        <end position="16"/>
    </location>
</feature>
<evidence type="ECO:0000313" key="3">
    <source>
        <dbReference type="Proteomes" id="UP001043456"/>
    </source>
</evidence>
<gene>
    <name evidence="2" type="ORF">Asppvi_003680</name>
</gene>